<dbReference type="GO" id="GO:0005975">
    <property type="term" value="P:carbohydrate metabolic process"/>
    <property type="evidence" value="ECO:0007669"/>
    <property type="project" value="InterPro"/>
</dbReference>
<dbReference type="SUPFAM" id="SSF51445">
    <property type="entry name" value="(Trans)glycosidases"/>
    <property type="match status" value="1"/>
</dbReference>
<dbReference type="InterPro" id="IPR011330">
    <property type="entry name" value="Glyco_hydro/deAcase_b/a-brl"/>
</dbReference>
<proteinExistence type="inferred from homology"/>
<evidence type="ECO:0000313" key="7">
    <source>
        <dbReference type="EMBL" id="PZF71019.1"/>
    </source>
</evidence>
<dbReference type="SUPFAM" id="SSF88713">
    <property type="entry name" value="Glycoside hydrolase/deacetylase"/>
    <property type="match status" value="1"/>
</dbReference>
<dbReference type="InterPro" id="IPR011583">
    <property type="entry name" value="Chitinase_II/V-like_cat"/>
</dbReference>
<organism evidence="7 8">
    <name type="scientific">Taibaiella soli</name>
    <dbReference type="NCBI Taxonomy" id="1649169"/>
    <lineage>
        <taxon>Bacteria</taxon>
        <taxon>Pseudomonadati</taxon>
        <taxon>Bacteroidota</taxon>
        <taxon>Chitinophagia</taxon>
        <taxon>Chitinophagales</taxon>
        <taxon>Chitinophagaceae</taxon>
        <taxon>Taibaiella</taxon>
    </lineage>
</organism>
<comment type="similarity">
    <text evidence="1">Belongs to the glycosyltransferase 2 family.</text>
</comment>
<dbReference type="InterPro" id="IPR001173">
    <property type="entry name" value="Glyco_trans_2-like"/>
</dbReference>
<keyword evidence="3 7" id="KW-0808">Transferase</keyword>
<dbReference type="CDD" id="cd10962">
    <property type="entry name" value="CE4_GT2-like"/>
    <property type="match status" value="1"/>
</dbReference>
<dbReference type="Pfam" id="PF01522">
    <property type="entry name" value="Polysacc_deac_1"/>
    <property type="match status" value="1"/>
</dbReference>
<dbReference type="GO" id="GO:0008061">
    <property type="term" value="F:chitin binding"/>
    <property type="evidence" value="ECO:0007669"/>
    <property type="project" value="InterPro"/>
</dbReference>
<evidence type="ECO:0000256" key="3">
    <source>
        <dbReference type="ARBA" id="ARBA00022679"/>
    </source>
</evidence>
<dbReference type="EMBL" id="QKTW01000027">
    <property type="protein sequence ID" value="PZF71019.1"/>
    <property type="molecule type" value="Genomic_DNA"/>
</dbReference>
<feature type="transmembrane region" description="Helical" evidence="4">
    <location>
        <begin position="721"/>
        <end position="746"/>
    </location>
</feature>
<dbReference type="Gene3D" id="3.20.20.80">
    <property type="entry name" value="Glycosidases"/>
    <property type="match status" value="1"/>
</dbReference>
<dbReference type="PROSITE" id="PS51910">
    <property type="entry name" value="GH18_2"/>
    <property type="match status" value="1"/>
</dbReference>
<dbReference type="Proteomes" id="UP000248745">
    <property type="component" value="Unassembled WGS sequence"/>
</dbReference>
<evidence type="ECO:0000256" key="2">
    <source>
        <dbReference type="ARBA" id="ARBA00022676"/>
    </source>
</evidence>
<keyword evidence="8" id="KW-1185">Reference proteome</keyword>
<dbReference type="CDD" id="cd06423">
    <property type="entry name" value="CESA_like"/>
    <property type="match status" value="1"/>
</dbReference>
<dbReference type="RefSeq" id="WP_111000753.1">
    <property type="nucleotide sequence ID" value="NZ_QKTW01000027.1"/>
</dbReference>
<dbReference type="PANTHER" id="PTHR43630:SF1">
    <property type="entry name" value="POLY-BETA-1,6-N-ACETYL-D-GLUCOSAMINE SYNTHASE"/>
    <property type="match status" value="1"/>
</dbReference>
<protein>
    <submittedName>
        <fullName evidence="7">Glycosyl transferase family 2</fullName>
    </submittedName>
</protein>
<dbReference type="PROSITE" id="PS51677">
    <property type="entry name" value="NODB"/>
    <property type="match status" value="1"/>
</dbReference>
<feature type="domain" description="NodB homology" evidence="5">
    <location>
        <begin position="491"/>
        <end position="679"/>
    </location>
</feature>
<sequence>MQSGKHQVFQTQSPTRWQRFKWTFRIVGFIVILLCAILAVALVKVYNPSLPQLKEQGEQYKAILQPDKYALIKENKINKEYRGFRKYINAKWTRGKNIKYVSKADSMHAIGAPIRAAFYVAWDAQSYFSLRNNISKLNMILPEWFFIDPVADTLKTNMDQRALFLVKMSGVRVVPVLSNFYHDNFNGESIHRIMTTPAKKERLINDLVRTLKRYKFSGINIDFEELKEETDEAVIAFMRDVYTRLHAENLLVTQDVSPFNDDYNYKELVKYNDYIFLMGYDQHNNGTKAGPISSQKWVEAAVDEATKHVPQDKLILCMACYGYDWPRNSQGRDLTYEEALSVAEHSGAKVDFDNDTYNLKYTYKDDNGIDHDVHFTDAATNFNTMRFAVEYGLAGVSIWRLGAEDSRLWWFYNKDLSKKSLTTFDFNLMNRVKASNDVDYIGEGEVLDVLSTPKDGSISMEIDSSEQLISEEHYESLPSMFVVKKYGNAKKKIVLSFDDGPDPLYTPQVLDILKKEKVPAVFFLVGINAENNIPLVKRIYREGYEIGSHSFTHPNMAEISHRRAVLELNATRLLIECITGHSTVMFRAPYNADSEPETMEELLPVALAKQYNYLTIGESIDPNDWEPDVSADSIYSRVLQQQDEGNIILLHDAGGDRSATVKALPRLIKYFKSQGYQFTTIADLVGKKKDELMPPVPRSSGYYFVQFNYYIAAIGYWGGRIIFATFLVCIVLAMLRTLFMAVLASLEHRREKKENLPYLADSPLVSIIVPAYNEEVNAVRSVQNLLKSDYPNFNIIFVDDGSKDDTYARVHAAFENDNRVKVFTKVNGGKASALNFGILQAEAEYVICIDADTHLPADALKELMKHFANEDVGAVAGNVKVGNEVNMLTRWQSIEYITSQNFDRKAFAYINAITVVPGAIGAFRKEAIEDAGGFTSDTFAEDCDLTIRILRSGYIIKNDNKALALTEVPETRKMFLKQRFRWTFGVMQAFWKNRDALFNSAYKSLGWVALPNILIFQILIPMLAPLAEVFMIIGILTGNGLQILEYYAIFMLVDIAVAVVAFMFEREKIHKLLWLIPQRIAYRWLMLYVLFKAVRRAIKGELQSWGVLKRTGNVALTD</sequence>
<dbReference type="Pfam" id="PF00704">
    <property type="entry name" value="Glyco_hydro_18"/>
    <property type="match status" value="1"/>
</dbReference>
<dbReference type="InterPro" id="IPR017853">
    <property type="entry name" value="GH"/>
</dbReference>
<keyword evidence="4" id="KW-1133">Transmembrane helix</keyword>
<evidence type="ECO:0000256" key="1">
    <source>
        <dbReference type="ARBA" id="ARBA00006739"/>
    </source>
</evidence>
<dbReference type="InterPro" id="IPR002509">
    <property type="entry name" value="NODB_dom"/>
</dbReference>
<evidence type="ECO:0000313" key="8">
    <source>
        <dbReference type="Proteomes" id="UP000248745"/>
    </source>
</evidence>
<comment type="caution">
    <text evidence="7">The sequence shown here is derived from an EMBL/GenBank/DDBJ whole genome shotgun (WGS) entry which is preliminary data.</text>
</comment>
<dbReference type="GO" id="GO:0016810">
    <property type="term" value="F:hydrolase activity, acting on carbon-nitrogen (but not peptide) bonds"/>
    <property type="evidence" value="ECO:0007669"/>
    <property type="project" value="InterPro"/>
</dbReference>
<dbReference type="Pfam" id="PF00535">
    <property type="entry name" value="Glycos_transf_2"/>
    <property type="match status" value="1"/>
</dbReference>
<dbReference type="InterPro" id="IPR029070">
    <property type="entry name" value="Chitinase_insertion_sf"/>
</dbReference>
<feature type="transmembrane region" description="Helical" evidence="4">
    <location>
        <begin position="1013"/>
        <end position="1037"/>
    </location>
</feature>
<dbReference type="InterPro" id="IPR001223">
    <property type="entry name" value="Glyco_hydro18_cat"/>
</dbReference>
<evidence type="ECO:0000256" key="4">
    <source>
        <dbReference type="SAM" id="Phobius"/>
    </source>
</evidence>
<feature type="transmembrane region" description="Helical" evidence="4">
    <location>
        <begin position="1043"/>
        <end position="1064"/>
    </location>
</feature>
<accession>A0A2W2B443</accession>
<dbReference type="InterPro" id="IPR029044">
    <property type="entry name" value="Nucleotide-diphossugar_trans"/>
</dbReference>
<dbReference type="AlphaFoldDB" id="A0A2W2B443"/>
<dbReference type="Gene3D" id="3.90.550.10">
    <property type="entry name" value="Spore Coat Polysaccharide Biosynthesis Protein SpsA, Chain A"/>
    <property type="match status" value="1"/>
</dbReference>
<evidence type="ECO:0000259" key="5">
    <source>
        <dbReference type="PROSITE" id="PS51677"/>
    </source>
</evidence>
<evidence type="ECO:0000259" key="6">
    <source>
        <dbReference type="PROSITE" id="PS51910"/>
    </source>
</evidence>
<reference evidence="7 8" key="1">
    <citation type="submission" date="2018-06" db="EMBL/GenBank/DDBJ databases">
        <title>Mucibacter soli gen. nov., sp. nov., a new member of the family Chitinophagaceae producing mucin.</title>
        <authorList>
            <person name="Kim M.-K."/>
            <person name="Park S."/>
            <person name="Kim T.-S."/>
            <person name="Joung Y."/>
            <person name="Han J.-H."/>
            <person name="Kim S.B."/>
        </authorList>
    </citation>
    <scope>NUCLEOTIDE SEQUENCE [LARGE SCALE GENOMIC DNA]</scope>
    <source>
        <strain evidence="7 8">R1-15</strain>
    </source>
</reference>
<dbReference type="OrthoDB" id="9766299at2"/>
<dbReference type="Gene3D" id="3.20.20.370">
    <property type="entry name" value="Glycoside hydrolase/deacetylase"/>
    <property type="match status" value="1"/>
</dbReference>
<dbReference type="Gene3D" id="3.10.50.10">
    <property type="match status" value="1"/>
</dbReference>
<gene>
    <name evidence="7" type="ORF">DN068_20155</name>
</gene>
<dbReference type="GO" id="GO:0016757">
    <property type="term" value="F:glycosyltransferase activity"/>
    <property type="evidence" value="ECO:0007669"/>
    <property type="project" value="UniProtKB-KW"/>
</dbReference>
<dbReference type="SUPFAM" id="SSF53448">
    <property type="entry name" value="Nucleotide-diphospho-sugar transferases"/>
    <property type="match status" value="1"/>
</dbReference>
<dbReference type="SMART" id="SM00636">
    <property type="entry name" value="Glyco_18"/>
    <property type="match status" value="1"/>
</dbReference>
<keyword evidence="4" id="KW-0812">Transmembrane</keyword>
<dbReference type="PANTHER" id="PTHR43630">
    <property type="entry name" value="POLY-BETA-1,6-N-ACETYL-D-GLUCOSAMINE SYNTHASE"/>
    <property type="match status" value="1"/>
</dbReference>
<name>A0A2W2B443_9BACT</name>
<keyword evidence="2" id="KW-0328">Glycosyltransferase</keyword>
<feature type="transmembrane region" description="Helical" evidence="4">
    <location>
        <begin position="26"/>
        <end position="46"/>
    </location>
</feature>
<feature type="domain" description="GH18" evidence="6">
    <location>
        <begin position="113"/>
        <end position="419"/>
    </location>
</feature>
<keyword evidence="4" id="KW-0472">Membrane</keyword>